<dbReference type="PANTHER" id="PTHR13140:SF857">
    <property type="entry name" value="MYOSIN-11"/>
    <property type="match status" value="1"/>
</dbReference>
<dbReference type="FunFam" id="1.20.120.720:FF:000001">
    <property type="entry name" value="Myosin heavy chain, muscle"/>
    <property type="match status" value="1"/>
</dbReference>
<keyword evidence="7 8" id="KW-0009">Actin-binding</keyword>
<feature type="region of interest" description="Actin-binding" evidence="8">
    <location>
        <begin position="652"/>
        <end position="674"/>
    </location>
</feature>
<dbReference type="PROSITE" id="PS50096">
    <property type="entry name" value="IQ"/>
    <property type="match status" value="1"/>
</dbReference>
<evidence type="ECO:0000313" key="14">
    <source>
        <dbReference type="Proteomes" id="UP000015101"/>
    </source>
</evidence>
<dbReference type="Gene3D" id="1.10.10.820">
    <property type="match status" value="1"/>
</dbReference>
<evidence type="ECO:0000259" key="10">
    <source>
        <dbReference type="PROSITE" id="PS51456"/>
    </source>
</evidence>
<evidence type="ECO:0000256" key="2">
    <source>
        <dbReference type="ARBA" id="ARBA00022741"/>
    </source>
</evidence>
<dbReference type="FunFam" id="1.20.58.530:FF:000001">
    <property type="entry name" value="Myosin heavy chain"/>
    <property type="match status" value="1"/>
</dbReference>
<protein>
    <recommendedName>
        <fullName evidence="15">Myosin motor domain-containing protein</fullName>
    </recommendedName>
</protein>
<dbReference type="EMBL" id="KB096324">
    <property type="protein sequence ID" value="ESO06156.1"/>
    <property type="molecule type" value="Genomic_DNA"/>
</dbReference>
<evidence type="ECO:0000256" key="8">
    <source>
        <dbReference type="PROSITE-ProRule" id="PRU00782"/>
    </source>
</evidence>
<dbReference type="Gene3D" id="1.20.120.720">
    <property type="entry name" value="Myosin VI head, motor domain, U50 subdomain"/>
    <property type="match status" value="1"/>
</dbReference>
<dbReference type="HOGENOM" id="CLU_000192_7_2_1"/>
<evidence type="ECO:0000313" key="13">
    <source>
        <dbReference type="EnsemblMetazoa" id="HelroP64397"/>
    </source>
</evidence>
<dbReference type="EnsemblMetazoa" id="HelroT64397">
    <property type="protein sequence ID" value="HelroP64397"/>
    <property type="gene ID" value="HelroG64397"/>
</dbReference>
<feature type="domain" description="Myosin N-terminal SH3-like" evidence="11">
    <location>
        <begin position="30"/>
        <end position="79"/>
    </location>
</feature>
<dbReference type="Gene3D" id="1.20.5.340">
    <property type="match status" value="1"/>
</dbReference>
<keyword evidence="3 8" id="KW-0067">ATP-binding</keyword>
<feature type="coiled-coil region" evidence="9">
    <location>
        <begin position="838"/>
        <end position="907"/>
    </location>
</feature>
<dbReference type="Gene3D" id="3.40.850.10">
    <property type="entry name" value="Kinesin motor domain"/>
    <property type="match status" value="1"/>
</dbReference>
<reference evidence="12 14" key="2">
    <citation type="journal article" date="2013" name="Nature">
        <title>Insights into bilaterian evolution from three spiralian genomes.</title>
        <authorList>
            <person name="Simakov O."/>
            <person name="Marletaz F."/>
            <person name="Cho S.J."/>
            <person name="Edsinger-Gonzales E."/>
            <person name="Havlak P."/>
            <person name="Hellsten U."/>
            <person name="Kuo D.H."/>
            <person name="Larsson T."/>
            <person name="Lv J."/>
            <person name="Arendt D."/>
            <person name="Savage R."/>
            <person name="Osoegawa K."/>
            <person name="de Jong P."/>
            <person name="Grimwood J."/>
            <person name="Chapman J.A."/>
            <person name="Shapiro H."/>
            <person name="Aerts A."/>
            <person name="Otillar R.P."/>
            <person name="Terry A.Y."/>
            <person name="Boore J.L."/>
            <person name="Grigoriev I.V."/>
            <person name="Lindberg D.R."/>
            <person name="Seaver E.C."/>
            <person name="Weisblat D.A."/>
            <person name="Putnam N.H."/>
            <person name="Rokhsar D.S."/>
        </authorList>
    </citation>
    <scope>NUCLEOTIDE SEQUENCE</scope>
</reference>
<organism evidence="13 14">
    <name type="scientific">Helobdella robusta</name>
    <name type="common">Californian leech</name>
    <dbReference type="NCBI Taxonomy" id="6412"/>
    <lineage>
        <taxon>Eukaryota</taxon>
        <taxon>Metazoa</taxon>
        <taxon>Spiralia</taxon>
        <taxon>Lophotrochozoa</taxon>
        <taxon>Annelida</taxon>
        <taxon>Clitellata</taxon>
        <taxon>Hirudinea</taxon>
        <taxon>Rhynchobdellida</taxon>
        <taxon>Glossiphoniidae</taxon>
        <taxon>Helobdella</taxon>
    </lineage>
</organism>
<accession>T1FXU2</accession>
<dbReference type="InParanoid" id="T1FXU2"/>
<dbReference type="Pfam" id="PF02736">
    <property type="entry name" value="Myosin_N"/>
    <property type="match status" value="1"/>
</dbReference>
<dbReference type="PROSITE" id="PS51844">
    <property type="entry name" value="SH3_LIKE"/>
    <property type="match status" value="1"/>
</dbReference>
<evidence type="ECO:0000256" key="4">
    <source>
        <dbReference type="ARBA" id="ARBA00023054"/>
    </source>
</evidence>
<evidence type="ECO:0008006" key="15">
    <source>
        <dbReference type="Google" id="ProtNLM"/>
    </source>
</evidence>
<keyword evidence="14" id="KW-1185">Reference proteome</keyword>
<dbReference type="PROSITE" id="PS51456">
    <property type="entry name" value="MYOSIN_MOTOR"/>
    <property type="match status" value="1"/>
</dbReference>
<dbReference type="Gene3D" id="2.30.30.360">
    <property type="entry name" value="Myosin S1 fragment, N-terminal"/>
    <property type="match status" value="1"/>
</dbReference>
<dbReference type="Gene3D" id="1.20.58.530">
    <property type="match status" value="1"/>
</dbReference>
<dbReference type="GO" id="GO:0051015">
    <property type="term" value="F:actin filament binding"/>
    <property type="evidence" value="ECO:0000318"/>
    <property type="project" value="GO_Central"/>
</dbReference>
<keyword evidence="5 8" id="KW-0518">Myosin</keyword>
<dbReference type="InterPro" id="IPR000048">
    <property type="entry name" value="IQ_motif_EF-hand-BS"/>
</dbReference>
<evidence type="ECO:0000256" key="9">
    <source>
        <dbReference type="SAM" id="Coils"/>
    </source>
</evidence>
<dbReference type="SUPFAM" id="SSF90257">
    <property type="entry name" value="Myosin rod fragments"/>
    <property type="match status" value="1"/>
</dbReference>
<feature type="binding site" evidence="8">
    <location>
        <begin position="176"/>
        <end position="183"/>
    </location>
    <ligand>
        <name>ATP</name>
        <dbReference type="ChEBI" id="CHEBI:30616"/>
    </ligand>
</feature>
<dbReference type="GO" id="GO:0000146">
    <property type="term" value="F:microfilament motor activity"/>
    <property type="evidence" value="ECO:0000318"/>
    <property type="project" value="GO_Central"/>
</dbReference>
<dbReference type="FunFam" id="1.20.5.4820:FF:000002">
    <property type="entry name" value="Myosin heavy chain 10"/>
    <property type="match status" value="1"/>
</dbReference>
<evidence type="ECO:0000256" key="7">
    <source>
        <dbReference type="ARBA" id="ARBA00023203"/>
    </source>
</evidence>
<dbReference type="OMA" id="MNRNLAM"/>
<gene>
    <name evidence="13" type="primary">20213640</name>
    <name evidence="12" type="ORF">HELRODRAFT_64397</name>
</gene>
<evidence type="ECO:0000313" key="12">
    <source>
        <dbReference type="EMBL" id="ESO06156.1"/>
    </source>
</evidence>
<dbReference type="GO" id="GO:0016020">
    <property type="term" value="C:membrane"/>
    <property type="evidence" value="ECO:0000318"/>
    <property type="project" value="GO_Central"/>
</dbReference>
<dbReference type="CDD" id="cd01377">
    <property type="entry name" value="MYSc_class_II"/>
    <property type="match status" value="1"/>
</dbReference>
<evidence type="ECO:0000259" key="11">
    <source>
        <dbReference type="PROSITE" id="PS51844"/>
    </source>
</evidence>
<keyword evidence="4 9" id="KW-0175">Coiled coil</keyword>
<dbReference type="Pfam" id="PF00063">
    <property type="entry name" value="Myosin_head"/>
    <property type="match status" value="1"/>
</dbReference>
<dbReference type="AlphaFoldDB" id="T1FXU2"/>
<dbReference type="EMBL" id="AMQM01000564">
    <property type="status" value="NOT_ANNOTATED_CDS"/>
    <property type="molecule type" value="Genomic_DNA"/>
</dbReference>
<dbReference type="Pfam" id="PF00612">
    <property type="entry name" value="IQ"/>
    <property type="match status" value="1"/>
</dbReference>
<keyword evidence="2 8" id="KW-0547">Nucleotide-binding</keyword>
<dbReference type="PANTHER" id="PTHR13140">
    <property type="entry name" value="MYOSIN"/>
    <property type="match status" value="1"/>
</dbReference>
<dbReference type="InterPro" id="IPR008989">
    <property type="entry name" value="Myosin_S1_N"/>
</dbReference>
<dbReference type="eggNOG" id="KOG0161">
    <property type="taxonomic scope" value="Eukaryota"/>
</dbReference>
<dbReference type="FunFam" id="2.30.30.360:FF:000001">
    <property type="entry name" value="Myosin heavy chain"/>
    <property type="match status" value="1"/>
</dbReference>
<dbReference type="GO" id="GO:0016459">
    <property type="term" value="C:myosin complex"/>
    <property type="evidence" value="ECO:0007669"/>
    <property type="project" value="UniProtKB-KW"/>
</dbReference>
<keyword evidence="6 8" id="KW-0505">Motor protein</keyword>
<dbReference type="InterPro" id="IPR027417">
    <property type="entry name" value="P-loop_NTPase"/>
</dbReference>
<dbReference type="KEGG" id="hro:HELRODRAFT_64397"/>
<dbReference type="EMBL" id="AMQM01000563">
    <property type="status" value="NOT_ANNOTATED_CDS"/>
    <property type="molecule type" value="Genomic_DNA"/>
</dbReference>
<name>T1FXU2_HELRO</name>
<dbReference type="GeneID" id="20213640"/>
<sequence length="912" mass="105625">MSGFPPDDPDFQFLAYDKKKLLEEQGQPFDGKKNCWIVDPKEGYLKAEIISTKGDDVTVLTEKKEEKTVKKDSIQQMNPPKFEKIEDMANLTYLNEASVLYNLRARYSAGLIYTYSGLFCVTINPYRRLPIYTQNVINRYQGKRRNEMPPHLFAIADNAYRNMLQDRENQSMLITGESGAGKTENTKKVISYFAQVAAASKKDEEEEQKQSGNKGSLEDQIVQTNPVLEAYGNAKTIRNNNSSRFGKFIRIHFGTNGKIAGADIETYLLEKSRVTYQQPGLERNYHIFYWLLSGKMTHIVEKLLIQEDPGLYFFINQGCLTVDNMDDKEEMEIVDNGFGILGFLEEEKMSMYKTTCAVLHFGEMKFKQRPREEQAESDGTAEAEKVAFLLGVNCSDLLKSLLTPKVKVGNEYVTKGQNKDQVVYAVAALAKAIYARMFLWLVSRCNKTLDTKHKKQYFIGVLDIAGFEIFQYNTFEQLCINYTNERLQQFFNHHMFVLEQEEYKKEGIQWEFIDFGMDLQQCIDLIEKPMGILSILEEECMFPKASDKTFLAKLFENHMGKSPNFGKPKPVKNVRFEPHFEVYHYAGNVAYNIQGWLDKNKDPIQECVVQLMQGSKEPLVSNFFKDPDDGDSKKKKKGTAYQTISATHREQLNKLMANLRTTHPSFVRCIIPNEQKKPGLIEAGLVLHQLQCNGVLEGIRICRKGFPNRMIYSEFKQRYSILAPNVIPPGFVDGKAVSEKVLAALQLDQNDYRLGHTKVFFKAGVLGTLEDWRDERLSKIVSNFQAQIRGYLIRRNYKKLIDQRLALSIIQRNIRRWMAVRNWQWWKLYTRVKPLLSIARQEDEMKKKEEEWEKTKEELQKMTKMKKELEEQNVSLFQAKNDLFLQLQAEQDNVNDLNERIAQLVNQKGLSY</sequence>
<dbReference type="FunFam" id="1.10.10.820:FF:000001">
    <property type="entry name" value="Myosin heavy chain"/>
    <property type="match status" value="1"/>
</dbReference>
<dbReference type="SUPFAM" id="SSF52540">
    <property type="entry name" value="P-loop containing nucleoside triphosphate hydrolases"/>
    <property type="match status" value="1"/>
</dbReference>
<dbReference type="GO" id="GO:0007015">
    <property type="term" value="P:actin filament organization"/>
    <property type="evidence" value="ECO:0000318"/>
    <property type="project" value="GO_Central"/>
</dbReference>
<reference evidence="14" key="1">
    <citation type="submission" date="2012-12" db="EMBL/GenBank/DDBJ databases">
        <authorList>
            <person name="Hellsten U."/>
            <person name="Grimwood J."/>
            <person name="Chapman J.A."/>
            <person name="Shapiro H."/>
            <person name="Aerts A."/>
            <person name="Otillar R.P."/>
            <person name="Terry A.Y."/>
            <person name="Boore J.L."/>
            <person name="Simakov O."/>
            <person name="Marletaz F."/>
            <person name="Cho S.-J."/>
            <person name="Edsinger-Gonzales E."/>
            <person name="Havlak P."/>
            <person name="Kuo D.-H."/>
            <person name="Larsson T."/>
            <person name="Lv J."/>
            <person name="Arendt D."/>
            <person name="Savage R."/>
            <person name="Osoegawa K."/>
            <person name="de Jong P."/>
            <person name="Lindberg D.R."/>
            <person name="Seaver E.C."/>
            <person name="Weisblat D.A."/>
            <person name="Putnam N.H."/>
            <person name="Grigoriev I.V."/>
            <person name="Rokhsar D.S."/>
        </authorList>
    </citation>
    <scope>NUCLEOTIDE SEQUENCE</scope>
</reference>
<evidence type="ECO:0000256" key="3">
    <source>
        <dbReference type="ARBA" id="ARBA00022840"/>
    </source>
</evidence>
<dbReference type="PRINTS" id="PR00193">
    <property type="entry name" value="MYOSINHEAVY"/>
</dbReference>
<dbReference type="InterPro" id="IPR004009">
    <property type="entry name" value="SH3_Myosin"/>
</dbReference>
<dbReference type="RefSeq" id="XP_009015524.1">
    <property type="nucleotide sequence ID" value="XM_009017276.1"/>
</dbReference>
<evidence type="ECO:0000256" key="6">
    <source>
        <dbReference type="ARBA" id="ARBA00023175"/>
    </source>
</evidence>
<dbReference type="OrthoDB" id="312459at2759"/>
<dbReference type="FunFam" id="3.40.850.10:FF:000024">
    <property type="entry name" value="Myosin heavy chain, isoform J"/>
    <property type="match status" value="1"/>
</dbReference>
<dbReference type="GO" id="GO:0015629">
    <property type="term" value="C:actin cytoskeleton"/>
    <property type="evidence" value="ECO:0000318"/>
    <property type="project" value="GO_Central"/>
</dbReference>
<dbReference type="SMART" id="SM00015">
    <property type="entry name" value="IQ"/>
    <property type="match status" value="2"/>
</dbReference>
<comment type="similarity">
    <text evidence="1 8">Belongs to the TRAFAC class myosin-kinesin ATPase superfamily. Myosin family.</text>
</comment>
<dbReference type="Gene3D" id="1.20.5.4820">
    <property type="match status" value="1"/>
</dbReference>
<dbReference type="GO" id="GO:0005737">
    <property type="term" value="C:cytoplasm"/>
    <property type="evidence" value="ECO:0000318"/>
    <property type="project" value="GO_Central"/>
</dbReference>
<dbReference type="STRING" id="6412.T1FXU2"/>
<dbReference type="GO" id="GO:0005524">
    <property type="term" value="F:ATP binding"/>
    <property type="evidence" value="ECO:0007669"/>
    <property type="project" value="UniProtKB-UniRule"/>
</dbReference>
<feature type="domain" description="Myosin motor" evidence="10">
    <location>
        <begin position="83"/>
        <end position="774"/>
    </location>
</feature>
<dbReference type="Proteomes" id="UP000015101">
    <property type="component" value="Unassembled WGS sequence"/>
</dbReference>
<dbReference type="InterPro" id="IPR036961">
    <property type="entry name" value="Kinesin_motor_dom_sf"/>
</dbReference>
<evidence type="ECO:0000256" key="5">
    <source>
        <dbReference type="ARBA" id="ARBA00023123"/>
    </source>
</evidence>
<dbReference type="InterPro" id="IPR001609">
    <property type="entry name" value="Myosin_head_motor_dom-like"/>
</dbReference>
<proteinExistence type="inferred from homology"/>
<reference evidence="13" key="3">
    <citation type="submission" date="2015-06" db="UniProtKB">
        <authorList>
            <consortium name="EnsemblMetazoa"/>
        </authorList>
    </citation>
    <scope>IDENTIFICATION</scope>
</reference>
<evidence type="ECO:0000256" key="1">
    <source>
        <dbReference type="ARBA" id="ARBA00008314"/>
    </source>
</evidence>
<dbReference type="CTD" id="20213640"/>
<dbReference type="SMART" id="SM00242">
    <property type="entry name" value="MYSc"/>
    <property type="match status" value="1"/>
</dbReference>